<evidence type="ECO:0000256" key="11">
    <source>
        <dbReference type="ARBA" id="ARBA00022777"/>
    </source>
</evidence>
<evidence type="ECO:0000256" key="18">
    <source>
        <dbReference type="RuleBase" id="RU000304"/>
    </source>
</evidence>
<dbReference type="GO" id="GO:0005524">
    <property type="term" value="F:ATP binding"/>
    <property type="evidence" value="ECO:0007669"/>
    <property type="project" value="UniProtKB-UniRule"/>
</dbReference>
<keyword evidence="21" id="KW-1185">Reference proteome</keyword>
<dbReference type="InterPro" id="IPR000719">
    <property type="entry name" value="Prot_kinase_dom"/>
</dbReference>
<dbReference type="SMART" id="SM00220">
    <property type="entry name" value="S_TKc"/>
    <property type="match status" value="1"/>
</dbReference>
<evidence type="ECO:0000256" key="8">
    <source>
        <dbReference type="ARBA" id="ARBA00022679"/>
    </source>
</evidence>
<dbReference type="AlphaFoldDB" id="A0A7E5WGC5"/>
<evidence type="ECO:0000256" key="5">
    <source>
        <dbReference type="ARBA" id="ARBA00012513"/>
    </source>
</evidence>
<comment type="catalytic activity">
    <reaction evidence="16">
        <text>L-seryl-[protein] + ATP = O-phospho-L-seryl-[protein] + ADP + H(+)</text>
        <dbReference type="Rhea" id="RHEA:17989"/>
        <dbReference type="Rhea" id="RHEA-COMP:9863"/>
        <dbReference type="Rhea" id="RHEA-COMP:11604"/>
        <dbReference type="ChEBI" id="CHEBI:15378"/>
        <dbReference type="ChEBI" id="CHEBI:29999"/>
        <dbReference type="ChEBI" id="CHEBI:30616"/>
        <dbReference type="ChEBI" id="CHEBI:83421"/>
        <dbReference type="ChEBI" id="CHEBI:456216"/>
        <dbReference type="EC" id="2.7.11.1"/>
    </reaction>
</comment>
<dbReference type="InterPro" id="IPR011009">
    <property type="entry name" value="Kinase-like_dom_sf"/>
</dbReference>
<keyword evidence="8" id="KW-0808">Transferase</keyword>
<dbReference type="PROSITE" id="PS50011">
    <property type="entry name" value="PROTEIN_KINASE_DOM"/>
    <property type="match status" value="1"/>
</dbReference>
<comment type="similarity">
    <text evidence="4">Belongs to the protein kinase superfamily. CAMK Ser/Thr protein kinase family. LKB1 subfamily.</text>
</comment>
<protein>
    <recommendedName>
        <fullName evidence="5">non-specific serine/threonine protein kinase</fullName>
        <ecNumber evidence="5">2.7.11.1</ecNumber>
    </recommendedName>
</protein>
<feature type="domain" description="Protein kinase" evidence="20">
    <location>
        <begin position="95"/>
        <end position="356"/>
    </location>
</feature>
<dbReference type="FunCoup" id="A0A7E5WGC5">
    <property type="interactions" value="1946"/>
</dbReference>
<evidence type="ECO:0000256" key="14">
    <source>
        <dbReference type="ARBA" id="ARBA00023211"/>
    </source>
</evidence>
<dbReference type="PROSITE" id="PS00107">
    <property type="entry name" value="PROTEIN_KINASE_ATP"/>
    <property type="match status" value="1"/>
</dbReference>
<proteinExistence type="inferred from homology"/>
<dbReference type="PROSITE" id="PS00108">
    <property type="entry name" value="PROTEIN_KINASE_ST"/>
    <property type="match status" value="1"/>
</dbReference>
<evidence type="ECO:0000256" key="15">
    <source>
        <dbReference type="ARBA" id="ARBA00047899"/>
    </source>
</evidence>
<accession>A0A7E5WGC5</accession>
<dbReference type="EC" id="2.7.11.1" evidence="5"/>
<dbReference type="FunFam" id="3.30.200.20:FF:000235">
    <property type="entry name" value="serine/threonine-protein kinase STK11"/>
    <property type="match status" value="1"/>
</dbReference>
<comment type="cofactor">
    <cofactor evidence="1">
        <name>Mn(2+)</name>
        <dbReference type="ChEBI" id="CHEBI:29035"/>
    </cofactor>
</comment>
<evidence type="ECO:0000256" key="1">
    <source>
        <dbReference type="ARBA" id="ARBA00001936"/>
    </source>
</evidence>
<keyword evidence="11 22" id="KW-0418">Kinase</keyword>
<dbReference type="SUPFAM" id="SSF56112">
    <property type="entry name" value="Protein kinase-like (PK-like)"/>
    <property type="match status" value="1"/>
</dbReference>
<dbReference type="PANTHER" id="PTHR24346">
    <property type="entry name" value="MAP/MICROTUBULE AFFINITY-REGULATING KINASE"/>
    <property type="match status" value="1"/>
</dbReference>
<keyword evidence="6" id="KW-0963">Cytoplasm</keyword>
<reference evidence="22" key="1">
    <citation type="submission" date="2025-08" db="UniProtKB">
        <authorList>
            <consortium name="RefSeq"/>
        </authorList>
    </citation>
    <scope>IDENTIFICATION</scope>
</reference>
<gene>
    <name evidence="22" type="primary">LOC113502394</name>
</gene>
<keyword evidence="9" id="KW-0479">Metal-binding</keyword>
<comment type="catalytic activity">
    <reaction evidence="15">
        <text>L-threonyl-[protein] + ATP = O-phospho-L-threonyl-[protein] + ADP + H(+)</text>
        <dbReference type="Rhea" id="RHEA:46608"/>
        <dbReference type="Rhea" id="RHEA-COMP:11060"/>
        <dbReference type="Rhea" id="RHEA-COMP:11605"/>
        <dbReference type="ChEBI" id="CHEBI:15378"/>
        <dbReference type="ChEBI" id="CHEBI:30013"/>
        <dbReference type="ChEBI" id="CHEBI:30616"/>
        <dbReference type="ChEBI" id="CHEBI:61977"/>
        <dbReference type="ChEBI" id="CHEBI:456216"/>
        <dbReference type="EC" id="2.7.11.1"/>
    </reaction>
</comment>
<dbReference type="GO" id="GO:0046872">
    <property type="term" value="F:metal ion binding"/>
    <property type="evidence" value="ECO:0007669"/>
    <property type="project" value="UniProtKB-KW"/>
</dbReference>
<dbReference type="GO" id="GO:0030010">
    <property type="term" value="P:establishment of cell polarity"/>
    <property type="evidence" value="ECO:0007669"/>
    <property type="project" value="InterPro"/>
</dbReference>
<evidence type="ECO:0000256" key="19">
    <source>
        <dbReference type="SAM" id="MobiDB-lite"/>
    </source>
</evidence>
<sequence length="448" mass="50936">MDPRMCRKISSSESLPDVDNEEYEVSTIIAPQESDENFMLDGSPEPHSVTWLDNDQIDELDLNLDDQTNLCFHRVDSADIIYRSKKKKCKMVGKYVMGDVLGEGSYGKVKEMLDSETLCRRAVKILKKRKLRRIPNGEQNVQREIQLLRILRHKNVIELVDVMYNDEKQKMYLVMEFCVGVLQDMLEASPGKKFPQRQAHDYFTQLLDGLEYLHGQGVVHKDIKPGNLLLTLDQKLKITDFGVAEALDMFSPEDTCYTGQGSPAFQPPEIANGAEQFSGVKVDIWSSGVTLYNMTTGRYPFEGDNVYRLLESIGRGEPAPPPATLGPALGQLLTNMLKRDPDLRPTVHEIRKHSRWVQARPPLEAGERLVSPRSRRSDELHTSTVIPYLVERHYPSAQDYFTERDLRHELGDGGSRTLSTAELSDAASSRRKRRWHSSCGRLPSCRLT</sequence>
<dbReference type="GeneID" id="113502394"/>
<keyword evidence="13" id="KW-0460">Magnesium</keyword>
<evidence type="ECO:0000256" key="10">
    <source>
        <dbReference type="ARBA" id="ARBA00022741"/>
    </source>
</evidence>
<evidence type="ECO:0000256" key="17">
    <source>
        <dbReference type="PROSITE-ProRule" id="PRU10141"/>
    </source>
</evidence>
<evidence type="ECO:0000313" key="21">
    <source>
        <dbReference type="Proteomes" id="UP000322000"/>
    </source>
</evidence>
<dbReference type="InterPro" id="IPR017441">
    <property type="entry name" value="Protein_kinase_ATP_BS"/>
</dbReference>
<keyword evidence="10 17" id="KW-0547">Nucleotide-binding</keyword>
<dbReference type="InterPro" id="IPR008271">
    <property type="entry name" value="Ser/Thr_kinase_AS"/>
</dbReference>
<dbReference type="Pfam" id="PF00069">
    <property type="entry name" value="Pkinase"/>
    <property type="match status" value="1"/>
</dbReference>
<evidence type="ECO:0000256" key="3">
    <source>
        <dbReference type="ARBA" id="ARBA00004496"/>
    </source>
</evidence>
<keyword evidence="14" id="KW-0464">Manganese</keyword>
<comment type="cofactor">
    <cofactor evidence="2">
        <name>Mg(2+)</name>
        <dbReference type="ChEBI" id="CHEBI:18420"/>
    </cofactor>
</comment>
<evidence type="ECO:0000256" key="12">
    <source>
        <dbReference type="ARBA" id="ARBA00022840"/>
    </source>
</evidence>
<dbReference type="Proteomes" id="UP000322000">
    <property type="component" value="Chromosome 17"/>
</dbReference>
<dbReference type="KEGG" id="tnl:113502394"/>
<evidence type="ECO:0000256" key="2">
    <source>
        <dbReference type="ARBA" id="ARBA00001946"/>
    </source>
</evidence>
<dbReference type="GO" id="GO:0042593">
    <property type="term" value="P:glucose homeostasis"/>
    <property type="evidence" value="ECO:0007669"/>
    <property type="project" value="InterPro"/>
</dbReference>
<dbReference type="CDD" id="cd14119">
    <property type="entry name" value="STKc_LKB1"/>
    <property type="match status" value="1"/>
</dbReference>
<keyword evidence="12 17" id="KW-0067">ATP-binding</keyword>
<dbReference type="GO" id="GO:0030295">
    <property type="term" value="F:protein kinase activator activity"/>
    <property type="evidence" value="ECO:0007669"/>
    <property type="project" value="InterPro"/>
</dbReference>
<dbReference type="Gene3D" id="1.10.510.10">
    <property type="entry name" value="Transferase(Phosphotransferase) domain 1"/>
    <property type="match status" value="1"/>
</dbReference>
<comment type="subcellular location">
    <subcellularLocation>
        <location evidence="3">Cytoplasm</location>
    </subcellularLocation>
</comment>
<dbReference type="PANTHER" id="PTHR24346:SF94">
    <property type="entry name" value="NON-SPECIFIC SERINE_THREONINE PROTEIN KINASE"/>
    <property type="match status" value="1"/>
</dbReference>
<dbReference type="GO" id="GO:0035556">
    <property type="term" value="P:intracellular signal transduction"/>
    <property type="evidence" value="ECO:0007669"/>
    <property type="project" value="TreeGrafter"/>
</dbReference>
<dbReference type="InParanoid" id="A0A7E5WGC5"/>
<organism evidence="21 22">
    <name type="scientific">Trichoplusia ni</name>
    <name type="common">Cabbage looper</name>
    <dbReference type="NCBI Taxonomy" id="7111"/>
    <lineage>
        <taxon>Eukaryota</taxon>
        <taxon>Metazoa</taxon>
        <taxon>Ecdysozoa</taxon>
        <taxon>Arthropoda</taxon>
        <taxon>Hexapoda</taxon>
        <taxon>Insecta</taxon>
        <taxon>Pterygota</taxon>
        <taxon>Neoptera</taxon>
        <taxon>Endopterygota</taxon>
        <taxon>Lepidoptera</taxon>
        <taxon>Glossata</taxon>
        <taxon>Ditrysia</taxon>
        <taxon>Noctuoidea</taxon>
        <taxon>Noctuidae</taxon>
        <taxon>Plusiinae</taxon>
        <taxon>Trichoplusia</taxon>
    </lineage>
</organism>
<evidence type="ECO:0000313" key="22">
    <source>
        <dbReference type="RefSeq" id="XP_026739749.1"/>
    </source>
</evidence>
<dbReference type="GO" id="GO:0001558">
    <property type="term" value="P:regulation of cell growth"/>
    <property type="evidence" value="ECO:0007669"/>
    <property type="project" value="InterPro"/>
</dbReference>
<name>A0A7E5WGC5_TRINI</name>
<dbReference type="GO" id="GO:0004674">
    <property type="term" value="F:protein serine/threonine kinase activity"/>
    <property type="evidence" value="ECO:0007669"/>
    <property type="project" value="UniProtKB-KW"/>
</dbReference>
<evidence type="ECO:0000256" key="16">
    <source>
        <dbReference type="ARBA" id="ARBA00048679"/>
    </source>
</evidence>
<evidence type="ECO:0000256" key="9">
    <source>
        <dbReference type="ARBA" id="ARBA00022723"/>
    </source>
</evidence>
<dbReference type="GO" id="GO:0005737">
    <property type="term" value="C:cytoplasm"/>
    <property type="evidence" value="ECO:0007669"/>
    <property type="project" value="UniProtKB-SubCell"/>
</dbReference>
<dbReference type="InterPro" id="IPR039154">
    <property type="entry name" value="LKB1_c"/>
</dbReference>
<feature type="binding site" evidence="17">
    <location>
        <position position="124"/>
    </location>
    <ligand>
        <name>ATP</name>
        <dbReference type="ChEBI" id="CHEBI:30616"/>
    </ligand>
</feature>
<evidence type="ECO:0000256" key="13">
    <source>
        <dbReference type="ARBA" id="ARBA00022842"/>
    </source>
</evidence>
<evidence type="ECO:0000256" key="4">
    <source>
        <dbReference type="ARBA" id="ARBA00009985"/>
    </source>
</evidence>
<dbReference type="Gene3D" id="3.30.200.20">
    <property type="entry name" value="Phosphorylase Kinase, domain 1"/>
    <property type="match status" value="1"/>
</dbReference>
<dbReference type="RefSeq" id="XP_026739749.1">
    <property type="nucleotide sequence ID" value="XM_026883948.1"/>
</dbReference>
<dbReference type="FunFam" id="1.10.510.10:FF:000571">
    <property type="entry name" value="Maternal embryonic leucine zipper kinase"/>
    <property type="match status" value="1"/>
</dbReference>
<evidence type="ECO:0000256" key="7">
    <source>
        <dbReference type="ARBA" id="ARBA00022527"/>
    </source>
</evidence>
<dbReference type="OrthoDB" id="68483at2759"/>
<evidence type="ECO:0000256" key="6">
    <source>
        <dbReference type="ARBA" id="ARBA00022490"/>
    </source>
</evidence>
<keyword evidence="7 18" id="KW-0723">Serine/threonine-protein kinase</keyword>
<feature type="region of interest" description="Disordered" evidence="19">
    <location>
        <begin position="410"/>
        <end position="430"/>
    </location>
</feature>
<evidence type="ECO:0000259" key="20">
    <source>
        <dbReference type="PROSITE" id="PS50011"/>
    </source>
</evidence>
<dbReference type="CTD" id="41673"/>